<protein>
    <submittedName>
        <fullName evidence="1">Uncharacterized protein</fullName>
    </submittedName>
</protein>
<keyword evidence="2" id="KW-1185">Reference proteome</keyword>
<proteinExistence type="predicted"/>
<evidence type="ECO:0000313" key="2">
    <source>
        <dbReference type="Proteomes" id="UP000836387"/>
    </source>
</evidence>
<dbReference type="Proteomes" id="UP000836387">
    <property type="component" value="Unassembled WGS sequence"/>
</dbReference>
<accession>A0ACA9T8V3</accession>
<evidence type="ECO:0000313" key="1">
    <source>
        <dbReference type="EMBL" id="CAG9937280.1"/>
    </source>
</evidence>
<reference evidence="1" key="2">
    <citation type="submission" date="2021-10" db="EMBL/GenBank/DDBJ databases">
        <authorList>
            <person name="Piombo E."/>
        </authorList>
    </citation>
    <scope>NUCLEOTIDE SEQUENCE</scope>
</reference>
<reference evidence="1" key="1">
    <citation type="submission" date="2020-04" db="EMBL/GenBank/DDBJ databases">
        <authorList>
            <person name="Broberg M."/>
        </authorList>
    </citation>
    <scope>NUCLEOTIDE SEQUENCE</scope>
</reference>
<organism evidence="1 2">
    <name type="scientific">Clonostachys rosea f. rosea IK726</name>
    <dbReference type="NCBI Taxonomy" id="1349383"/>
    <lineage>
        <taxon>Eukaryota</taxon>
        <taxon>Fungi</taxon>
        <taxon>Dikarya</taxon>
        <taxon>Ascomycota</taxon>
        <taxon>Pezizomycotina</taxon>
        <taxon>Sordariomycetes</taxon>
        <taxon>Hypocreomycetidae</taxon>
        <taxon>Hypocreales</taxon>
        <taxon>Bionectriaceae</taxon>
        <taxon>Clonostachys</taxon>
    </lineage>
</organism>
<dbReference type="EMBL" id="CADEHS020000001">
    <property type="protein sequence ID" value="CAG9937280.1"/>
    <property type="molecule type" value="Genomic_DNA"/>
</dbReference>
<sequence length="803" mass="88394">MRRDTLSIQKLRETKETKQAQSDSEHESKPGPWASLTADRRLSETRRAIEAKKEIRRQRKDLKESGDYLGVQGINPETGVLDIISPTESERSASLQADGKASTSTLQQVLKNAQAKYSEAVHPSGADDLQPRSKHGKERIQLGRLYPNVKWRRHTKQWSSAQEPNLSPVAQSLKSGTPVSGIVNSLPLYFDASDAELVDLNISEGGDLGEQELSTPQTSGDTSKTSLTVVHTPHRLSHAAISPAAVELFENGIEFNGESSVGKDKRGHTGPERAEKTPDGSFLGRQTLGTPGSQGNTKITPTRSIKDISSLKSLIATLDSQLQNQKDSLLPEAATAPNTRRTGHELLKNSKSADMIGEKAQRQTRERELQLTDRGSPLQKLSARIKSRQRSKKNPLATTRVSSLDHMLRSVTNLKEAMITTEASSKEDLVQAEELAQLEMKFVPTKAPDSKETTETTASDLGSQVGDVAKGTQSEWKMPAEDSVKDQGWNNWAQDVVQRMVERSEGVKDDPASTCITTTTGSGQTTSPLSQEREPQIKKRNSIPSSQNFSKSTPTNMTAGGKEYRMNHARSTSLSCKLDQEIDTMSTATTEQKLPEIAQTDFVPTTECQHTLSISPMSILAMDRQKTNLTPKAPGLETTAILVQEKCITLRRELSQPQESTIQDPIAEMQVEQLLEPAERSTLHVEESLGKLMMSYPGSYPHHPDANDDIANLLSSLMEDMRSCDVPNFYVRPREKGVLVFCKEGLQTLQSVLQEYFRLFLAPYILPGPGPHRGVEDLSTVLHNVAILFLTFPGACLAAWAFS</sequence>
<comment type="caution">
    <text evidence="1">The sequence shown here is derived from an EMBL/GenBank/DDBJ whole genome shotgun (WGS) entry which is preliminary data.</text>
</comment>
<gene>
    <name evidence="1" type="ORF">CRV2_00004466</name>
</gene>
<name>A0ACA9T8V3_BIOOC</name>